<dbReference type="Proteomes" id="UP000614334">
    <property type="component" value="Unassembled WGS sequence"/>
</dbReference>
<sequence length="163" mass="18247">MESGVPPPLDRFFNDQTLRTLRACSVGWMFEGYPAITFALCTVLGTNFNLSYWSLTSRKAHQTILDLRTTNSEFYTELTSGHHPRPTASEVVDEHIILESEYVLESDDAGRGATEAIRFILNARTADEVAQPFEEGPEFEEDELAPLAVGGYIRISSQFTVTH</sequence>
<keyword evidence="1" id="KW-1133">Transmembrane helix</keyword>
<dbReference type="EMBL" id="JACYCF010000002">
    <property type="protein sequence ID" value="KAF8759533.1"/>
    <property type="molecule type" value="Genomic_DNA"/>
</dbReference>
<accession>A0A8H7M7M1</accession>
<comment type="caution">
    <text evidence="2">The sequence shown here is derived from an EMBL/GenBank/DDBJ whole genome shotgun (WGS) entry which is preliminary data.</text>
</comment>
<keyword evidence="1" id="KW-0472">Membrane</keyword>
<protein>
    <submittedName>
        <fullName evidence="2">Uncharacterized protein</fullName>
    </submittedName>
</protein>
<gene>
    <name evidence="2" type="ORF">RHS01_01434</name>
</gene>
<dbReference type="AlphaFoldDB" id="A0A8H7M7M1"/>
<evidence type="ECO:0000256" key="1">
    <source>
        <dbReference type="SAM" id="Phobius"/>
    </source>
</evidence>
<feature type="transmembrane region" description="Helical" evidence="1">
    <location>
        <begin position="35"/>
        <end position="55"/>
    </location>
</feature>
<keyword evidence="1" id="KW-0812">Transmembrane</keyword>
<evidence type="ECO:0000313" key="2">
    <source>
        <dbReference type="EMBL" id="KAF8759533.1"/>
    </source>
</evidence>
<evidence type="ECO:0000313" key="3">
    <source>
        <dbReference type="Proteomes" id="UP000614334"/>
    </source>
</evidence>
<organism evidence="2 3">
    <name type="scientific">Rhizoctonia solani</name>
    <dbReference type="NCBI Taxonomy" id="456999"/>
    <lineage>
        <taxon>Eukaryota</taxon>
        <taxon>Fungi</taxon>
        <taxon>Dikarya</taxon>
        <taxon>Basidiomycota</taxon>
        <taxon>Agaricomycotina</taxon>
        <taxon>Agaricomycetes</taxon>
        <taxon>Cantharellales</taxon>
        <taxon>Ceratobasidiaceae</taxon>
        <taxon>Rhizoctonia</taxon>
    </lineage>
</organism>
<name>A0A8H7M7M1_9AGAM</name>
<reference evidence="2" key="1">
    <citation type="submission" date="2020-09" db="EMBL/GenBank/DDBJ databases">
        <title>Comparative genome analyses of four rice-infecting Rhizoctonia solani isolates reveal extensive enrichment of homogalacturonan modification genes.</title>
        <authorList>
            <person name="Lee D.-Y."/>
            <person name="Jeon J."/>
            <person name="Kim K.-T."/>
            <person name="Cheong K."/>
            <person name="Song H."/>
            <person name="Choi G."/>
            <person name="Ko J."/>
            <person name="Opiyo S.O."/>
            <person name="Zuo S."/>
            <person name="Madhav S."/>
            <person name="Lee Y.-H."/>
            <person name="Wang G.-L."/>
        </authorList>
    </citation>
    <scope>NUCLEOTIDE SEQUENCE</scope>
    <source>
        <strain evidence="2">AG1-IA B2</strain>
    </source>
</reference>
<proteinExistence type="predicted"/>